<name>A0A182SZH9_9DIPT</name>
<reference evidence="2" key="2">
    <citation type="submission" date="2020-05" db="UniProtKB">
        <authorList>
            <consortium name="EnsemblMetazoa"/>
        </authorList>
    </citation>
    <scope>IDENTIFICATION</scope>
    <source>
        <strain evidence="2">maculatus3</strain>
    </source>
</reference>
<keyword evidence="3" id="KW-1185">Reference proteome</keyword>
<evidence type="ECO:0000313" key="3">
    <source>
        <dbReference type="Proteomes" id="UP000075901"/>
    </source>
</evidence>
<proteinExistence type="predicted"/>
<sequence>MMAAILVREKPRRNRADGDTASVSECGVQPERTRRLSTVGLGSVKETEHGEPVQKALVRCCLPDRRKGMMTNRHWPWSGSRARDTSLLVGLVLVLLHTVKAICNWPKENTTTIPIVSHCGPSTFPSRKNNA</sequence>
<organism evidence="2 3">
    <name type="scientific">Anopheles maculatus</name>
    <dbReference type="NCBI Taxonomy" id="74869"/>
    <lineage>
        <taxon>Eukaryota</taxon>
        <taxon>Metazoa</taxon>
        <taxon>Ecdysozoa</taxon>
        <taxon>Arthropoda</taxon>
        <taxon>Hexapoda</taxon>
        <taxon>Insecta</taxon>
        <taxon>Pterygota</taxon>
        <taxon>Neoptera</taxon>
        <taxon>Endopterygota</taxon>
        <taxon>Diptera</taxon>
        <taxon>Nematocera</taxon>
        <taxon>Culicoidea</taxon>
        <taxon>Culicidae</taxon>
        <taxon>Anophelinae</taxon>
        <taxon>Anopheles</taxon>
        <taxon>Anopheles maculatus group</taxon>
    </lineage>
</organism>
<accession>A0A182SZH9</accession>
<protein>
    <submittedName>
        <fullName evidence="2">Uncharacterized protein</fullName>
    </submittedName>
</protein>
<reference evidence="3" key="1">
    <citation type="submission" date="2013-09" db="EMBL/GenBank/DDBJ databases">
        <title>The Genome Sequence of Anopheles maculatus species B.</title>
        <authorList>
            <consortium name="The Broad Institute Genomics Platform"/>
            <person name="Neafsey D.E."/>
            <person name="Besansky N."/>
            <person name="Howell P."/>
            <person name="Walton C."/>
            <person name="Young S.K."/>
            <person name="Zeng Q."/>
            <person name="Gargeya S."/>
            <person name="Fitzgerald M."/>
            <person name="Haas B."/>
            <person name="Abouelleil A."/>
            <person name="Allen A.W."/>
            <person name="Alvarado L."/>
            <person name="Arachchi H.M."/>
            <person name="Berlin A.M."/>
            <person name="Chapman S.B."/>
            <person name="Gainer-Dewar J."/>
            <person name="Goldberg J."/>
            <person name="Griggs A."/>
            <person name="Gujja S."/>
            <person name="Hansen M."/>
            <person name="Howarth C."/>
            <person name="Imamovic A."/>
            <person name="Ireland A."/>
            <person name="Larimer J."/>
            <person name="McCowan C."/>
            <person name="Murphy C."/>
            <person name="Pearson M."/>
            <person name="Poon T.W."/>
            <person name="Priest M."/>
            <person name="Roberts A."/>
            <person name="Saif S."/>
            <person name="Shea T."/>
            <person name="Sisk P."/>
            <person name="Sykes S."/>
            <person name="Wortman J."/>
            <person name="Nusbaum C."/>
            <person name="Birren B."/>
        </authorList>
    </citation>
    <scope>NUCLEOTIDE SEQUENCE [LARGE SCALE GENOMIC DNA]</scope>
    <source>
        <strain evidence="3">maculatus3</strain>
    </source>
</reference>
<dbReference type="Proteomes" id="UP000075901">
    <property type="component" value="Unassembled WGS sequence"/>
</dbReference>
<evidence type="ECO:0000313" key="2">
    <source>
        <dbReference type="EnsemblMetazoa" id="AMAM016556-PA"/>
    </source>
</evidence>
<dbReference type="AlphaFoldDB" id="A0A182SZH9"/>
<feature type="region of interest" description="Disordered" evidence="1">
    <location>
        <begin position="1"/>
        <end position="28"/>
    </location>
</feature>
<dbReference type="VEuPathDB" id="VectorBase:AMAM016556"/>
<evidence type="ECO:0000256" key="1">
    <source>
        <dbReference type="SAM" id="MobiDB-lite"/>
    </source>
</evidence>
<dbReference type="EnsemblMetazoa" id="AMAM016556-RA">
    <property type="protein sequence ID" value="AMAM016556-PA"/>
    <property type="gene ID" value="AMAM016556"/>
</dbReference>